<protein>
    <recommendedName>
        <fullName evidence="2">Pyrroline-5-carboxylate reductase catalytic N-terminal domain-containing protein</fullName>
    </recommendedName>
</protein>
<dbReference type="EMBL" id="JACHGW010000005">
    <property type="protein sequence ID" value="MBB6052920.1"/>
    <property type="molecule type" value="Genomic_DNA"/>
</dbReference>
<dbReference type="RefSeq" id="WP_184202711.1">
    <property type="nucleotide sequence ID" value="NZ_JACHGW010000005.1"/>
</dbReference>
<organism evidence="3 4">
    <name type="scientific">Armatimonas rosea</name>
    <dbReference type="NCBI Taxonomy" id="685828"/>
    <lineage>
        <taxon>Bacteria</taxon>
        <taxon>Bacillati</taxon>
        <taxon>Armatimonadota</taxon>
        <taxon>Armatimonadia</taxon>
        <taxon>Armatimonadales</taxon>
        <taxon>Armatimonadaceae</taxon>
        <taxon>Armatimonas</taxon>
    </lineage>
</organism>
<sequence length="204" mass="21261">MKIAVIGAGSVGATLGGGWVDAGYDVIFGVREPESEKYQALPAPRATPAEAAAQADVILLATPWPATEAAIGSLGPLSGKLVLDATNPLKPQLAGLTHGHETSGGELVAQWAAGARVVKIFNTTGFDNMANPHYPDGAATMLYCGDDSEAKAVAHALAQALGFEPQDAGPLTQARLLEPFALLWISLAYQQGLGRDFAFRLVRR</sequence>
<reference evidence="3 4" key="1">
    <citation type="submission" date="2020-08" db="EMBL/GenBank/DDBJ databases">
        <title>Genomic Encyclopedia of Type Strains, Phase IV (KMG-IV): sequencing the most valuable type-strain genomes for metagenomic binning, comparative biology and taxonomic classification.</title>
        <authorList>
            <person name="Goeker M."/>
        </authorList>
    </citation>
    <scope>NUCLEOTIDE SEQUENCE [LARGE SCALE GENOMIC DNA]</scope>
    <source>
        <strain evidence="3 4">DSM 23562</strain>
    </source>
</reference>
<dbReference type="InterPro" id="IPR051267">
    <property type="entry name" value="STEAP_metalloreductase"/>
</dbReference>
<evidence type="ECO:0000313" key="3">
    <source>
        <dbReference type="EMBL" id="MBB6052920.1"/>
    </source>
</evidence>
<dbReference type="SUPFAM" id="SSF51735">
    <property type="entry name" value="NAD(P)-binding Rossmann-fold domains"/>
    <property type="match status" value="1"/>
</dbReference>
<evidence type="ECO:0000256" key="1">
    <source>
        <dbReference type="ARBA" id="ARBA00023002"/>
    </source>
</evidence>
<dbReference type="Proteomes" id="UP000520814">
    <property type="component" value="Unassembled WGS sequence"/>
</dbReference>
<dbReference type="Pfam" id="PF03807">
    <property type="entry name" value="F420_oxidored"/>
    <property type="match status" value="1"/>
</dbReference>
<accession>A0A7W9W982</accession>
<dbReference type="AlphaFoldDB" id="A0A7W9W982"/>
<dbReference type="Gene3D" id="3.40.50.720">
    <property type="entry name" value="NAD(P)-binding Rossmann-like Domain"/>
    <property type="match status" value="1"/>
</dbReference>
<name>A0A7W9W982_ARMRO</name>
<dbReference type="PANTHER" id="PTHR14239">
    <property type="entry name" value="DUDULIN-RELATED"/>
    <property type="match status" value="1"/>
</dbReference>
<evidence type="ECO:0000259" key="2">
    <source>
        <dbReference type="Pfam" id="PF03807"/>
    </source>
</evidence>
<dbReference type="GO" id="GO:0016491">
    <property type="term" value="F:oxidoreductase activity"/>
    <property type="evidence" value="ECO:0007669"/>
    <property type="project" value="UniProtKB-KW"/>
</dbReference>
<proteinExistence type="predicted"/>
<keyword evidence="1" id="KW-0560">Oxidoreductase</keyword>
<gene>
    <name evidence="3" type="ORF">HNQ39_004752</name>
</gene>
<dbReference type="InterPro" id="IPR036291">
    <property type="entry name" value="NAD(P)-bd_dom_sf"/>
</dbReference>
<feature type="domain" description="Pyrroline-5-carboxylate reductase catalytic N-terminal" evidence="2">
    <location>
        <begin position="2"/>
        <end position="88"/>
    </location>
</feature>
<evidence type="ECO:0000313" key="4">
    <source>
        <dbReference type="Proteomes" id="UP000520814"/>
    </source>
</evidence>
<keyword evidence="4" id="KW-1185">Reference proteome</keyword>
<dbReference type="InterPro" id="IPR028939">
    <property type="entry name" value="P5C_Rdtase_cat_N"/>
</dbReference>
<comment type="caution">
    <text evidence="3">The sequence shown here is derived from an EMBL/GenBank/DDBJ whole genome shotgun (WGS) entry which is preliminary data.</text>
</comment>